<evidence type="ECO:0000259" key="5">
    <source>
        <dbReference type="PROSITE" id="PS50977"/>
    </source>
</evidence>
<evidence type="ECO:0000256" key="1">
    <source>
        <dbReference type="ARBA" id="ARBA00023015"/>
    </source>
</evidence>
<reference evidence="6 7" key="1">
    <citation type="submission" date="2018-09" db="EMBL/GenBank/DDBJ databases">
        <title>Paenibacillus aracenensis nov. sp. isolated from a cave in southern Spain.</title>
        <authorList>
            <person name="Jurado V."/>
            <person name="Gutierrez-Patricio S."/>
            <person name="Gonzalez-Pimentel J.L."/>
            <person name="Miller A.Z."/>
            <person name="Laiz L."/>
            <person name="Saiz-Jimenez C."/>
        </authorList>
    </citation>
    <scope>NUCLEOTIDE SEQUENCE [LARGE SCALE GENOMIC DNA]</scope>
    <source>
        <strain evidence="6 7">DSM 22867</strain>
    </source>
</reference>
<dbReference type="PANTHER" id="PTHR47506:SF3">
    <property type="entry name" value="HTH-TYPE TRANSCRIPTIONAL REGULATOR LMRA"/>
    <property type="match status" value="1"/>
</dbReference>
<dbReference type="PRINTS" id="PR00455">
    <property type="entry name" value="HTHTETR"/>
</dbReference>
<evidence type="ECO:0000256" key="2">
    <source>
        <dbReference type="ARBA" id="ARBA00023125"/>
    </source>
</evidence>
<dbReference type="RefSeq" id="WP_119602031.1">
    <property type="nucleotide sequence ID" value="NZ_QXQA01000015.1"/>
</dbReference>
<dbReference type="InterPro" id="IPR001647">
    <property type="entry name" value="HTH_TetR"/>
</dbReference>
<dbReference type="PANTHER" id="PTHR47506">
    <property type="entry name" value="TRANSCRIPTIONAL REGULATORY PROTEIN"/>
    <property type="match status" value="1"/>
</dbReference>
<dbReference type="InterPro" id="IPR036271">
    <property type="entry name" value="Tet_transcr_reg_TetR-rel_C_sf"/>
</dbReference>
<gene>
    <name evidence="6" type="ORF">D3P08_20750</name>
</gene>
<organism evidence="6 7">
    <name type="scientific">Paenibacillus nanensis</name>
    <dbReference type="NCBI Taxonomy" id="393251"/>
    <lineage>
        <taxon>Bacteria</taxon>
        <taxon>Bacillati</taxon>
        <taxon>Bacillota</taxon>
        <taxon>Bacilli</taxon>
        <taxon>Bacillales</taxon>
        <taxon>Paenibacillaceae</taxon>
        <taxon>Paenibacillus</taxon>
    </lineage>
</organism>
<name>A0A3A1USY0_9BACL</name>
<dbReference type="InterPro" id="IPR011075">
    <property type="entry name" value="TetR_C"/>
</dbReference>
<feature type="DNA-binding region" description="H-T-H motif" evidence="4">
    <location>
        <begin position="28"/>
        <end position="47"/>
    </location>
</feature>
<dbReference type="SUPFAM" id="SSF48498">
    <property type="entry name" value="Tetracyclin repressor-like, C-terminal domain"/>
    <property type="match status" value="1"/>
</dbReference>
<evidence type="ECO:0000313" key="7">
    <source>
        <dbReference type="Proteomes" id="UP000266482"/>
    </source>
</evidence>
<evidence type="ECO:0000313" key="6">
    <source>
        <dbReference type="EMBL" id="RIX50282.1"/>
    </source>
</evidence>
<dbReference type="AlphaFoldDB" id="A0A3A1USY0"/>
<protein>
    <submittedName>
        <fullName evidence="6">TetR/AcrR family transcriptional regulator</fullName>
    </submittedName>
</protein>
<keyword evidence="7" id="KW-1185">Reference proteome</keyword>
<dbReference type="Gene3D" id="1.10.357.10">
    <property type="entry name" value="Tetracycline Repressor, domain 2"/>
    <property type="match status" value="1"/>
</dbReference>
<dbReference type="Pfam" id="PF00440">
    <property type="entry name" value="TetR_N"/>
    <property type="match status" value="1"/>
</dbReference>
<dbReference type="EMBL" id="QXQA01000015">
    <property type="protein sequence ID" value="RIX50282.1"/>
    <property type="molecule type" value="Genomic_DNA"/>
</dbReference>
<dbReference type="PROSITE" id="PS50977">
    <property type="entry name" value="HTH_TETR_2"/>
    <property type="match status" value="1"/>
</dbReference>
<dbReference type="OrthoDB" id="9814200at2"/>
<dbReference type="Proteomes" id="UP000266482">
    <property type="component" value="Unassembled WGS sequence"/>
</dbReference>
<evidence type="ECO:0000256" key="4">
    <source>
        <dbReference type="PROSITE-ProRule" id="PRU00335"/>
    </source>
</evidence>
<comment type="caution">
    <text evidence="6">The sequence shown here is derived from an EMBL/GenBank/DDBJ whole genome shotgun (WGS) entry which is preliminary data.</text>
</comment>
<dbReference type="SUPFAM" id="SSF46689">
    <property type="entry name" value="Homeodomain-like"/>
    <property type="match status" value="1"/>
</dbReference>
<proteinExistence type="predicted"/>
<feature type="domain" description="HTH tetR-type" evidence="5">
    <location>
        <begin position="5"/>
        <end position="65"/>
    </location>
</feature>
<keyword evidence="3" id="KW-0804">Transcription</keyword>
<keyword evidence="2 4" id="KW-0238">DNA-binding</keyword>
<dbReference type="InterPro" id="IPR009057">
    <property type="entry name" value="Homeodomain-like_sf"/>
</dbReference>
<keyword evidence="1" id="KW-0805">Transcription regulation</keyword>
<accession>A0A3A1USY0</accession>
<dbReference type="GO" id="GO:0003677">
    <property type="term" value="F:DNA binding"/>
    <property type="evidence" value="ECO:0007669"/>
    <property type="project" value="UniProtKB-UniRule"/>
</dbReference>
<evidence type="ECO:0000256" key="3">
    <source>
        <dbReference type="ARBA" id="ARBA00023163"/>
    </source>
</evidence>
<dbReference type="Pfam" id="PF16925">
    <property type="entry name" value="TetR_C_13"/>
    <property type="match status" value="1"/>
</dbReference>
<sequence length="198" mass="22008">MKKGERTKQHIIEKSAELFNRQGYSGSSMNDIIAATGIKKGGLYRHFGSKEEIALEGFDYAAGIVGSAFTRAVEQEESASGRLLAFFKVYEDVVHHPPFPGGCPLQNTAVECDDTNPELRQRAYRSMTGALDWMKRIIQEGIHSGEFGRDVDADSLASFALSLLEGGIMLSKLEGDNRHMRMNTATFSSYLRQFCSRQ</sequence>